<name>A0ABS5EG34_9PROT</name>
<evidence type="ECO:0000313" key="1">
    <source>
        <dbReference type="EMBL" id="MBR0649973.1"/>
    </source>
</evidence>
<reference evidence="2" key="1">
    <citation type="journal article" date="2021" name="Syst. Appl. Microbiol.">
        <title>Roseomonas hellenica sp. nov., isolated from roots of wild-growing Alkanna tinctoria.</title>
        <authorList>
            <person name="Rat A."/>
            <person name="Naranjo H.D."/>
            <person name="Lebbe L."/>
            <person name="Cnockaert M."/>
            <person name="Krigas N."/>
            <person name="Grigoriadou K."/>
            <person name="Maloupa E."/>
            <person name="Willems A."/>
        </authorList>
    </citation>
    <scope>NUCLEOTIDE SEQUENCE [LARGE SCALE GENOMIC DNA]</scope>
    <source>
        <strain evidence="2">LMG 31159</strain>
    </source>
</reference>
<sequence length="84" mass="9566">MGLVPGGQRQDRCPGALRRDRPWQVGTYTGTSIVTFPTVFLIQSSQNRETPTLQVKRDGLIRATEGARTARMNLEERCERRFET</sequence>
<accession>A0ABS5EG34</accession>
<proteinExistence type="predicted"/>
<dbReference type="InterPro" id="IPR007251">
    <property type="entry name" value="Iron_permease_Fet4"/>
</dbReference>
<protein>
    <submittedName>
        <fullName evidence="1">Low affinity iron permease family protein</fullName>
    </submittedName>
</protein>
<keyword evidence="2" id="KW-1185">Reference proteome</keyword>
<dbReference type="Pfam" id="PF04120">
    <property type="entry name" value="Iron_permease"/>
    <property type="match status" value="1"/>
</dbReference>
<evidence type="ECO:0000313" key="2">
    <source>
        <dbReference type="Proteomes" id="UP000698752"/>
    </source>
</evidence>
<gene>
    <name evidence="1" type="ORF">GXW78_09890</name>
</gene>
<organism evidence="1 2">
    <name type="scientific">Neoroseomonas terrae</name>
    <dbReference type="NCBI Taxonomy" id="424799"/>
    <lineage>
        <taxon>Bacteria</taxon>
        <taxon>Pseudomonadati</taxon>
        <taxon>Pseudomonadota</taxon>
        <taxon>Alphaproteobacteria</taxon>
        <taxon>Acetobacterales</taxon>
        <taxon>Acetobacteraceae</taxon>
        <taxon>Neoroseomonas</taxon>
    </lineage>
</organism>
<comment type="caution">
    <text evidence="1">The sequence shown here is derived from an EMBL/GenBank/DDBJ whole genome shotgun (WGS) entry which is preliminary data.</text>
</comment>
<dbReference type="Proteomes" id="UP000698752">
    <property type="component" value="Unassembled WGS sequence"/>
</dbReference>
<dbReference type="EMBL" id="JAAEDI010000009">
    <property type="protein sequence ID" value="MBR0649973.1"/>
    <property type="molecule type" value="Genomic_DNA"/>
</dbReference>